<evidence type="ECO:0000256" key="1">
    <source>
        <dbReference type="SAM" id="SignalP"/>
    </source>
</evidence>
<dbReference type="PROSITE" id="PS51257">
    <property type="entry name" value="PROKAR_LIPOPROTEIN"/>
    <property type="match status" value="1"/>
</dbReference>
<keyword evidence="1" id="KW-0732">Signal</keyword>
<evidence type="ECO:0000313" key="2">
    <source>
        <dbReference type="EMBL" id="CRL46483.1"/>
    </source>
</evidence>
<evidence type="ECO:0008006" key="4">
    <source>
        <dbReference type="Google" id="ProtNLM"/>
    </source>
</evidence>
<gene>
    <name evidence="2" type="ORF">SGGMMB4_05178</name>
</gene>
<feature type="chain" id="PRO_5008261617" description="Lipoprotein" evidence="1">
    <location>
        <begin position="19"/>
        <end position="71"/>
    </location>
</feature>
<dbReference type="EMBL" id="LN854557">
    <property type="protein sequence ID" value="CRL46483.1"/>
    <property type="molecule type" value="Genomic_DNA"/>
</dbReference>
<reference evidence="2 3" key="1">
    <citation type="submission" date="2015-05" db="EMBL/GenBank/DDBJ databases">
        <authorList>
            <person name="Goodhead I."/>
        </authorList>
    </citation>
    <scope>NUCLEOTIDE SEQUENCE [LARGE SCALE GENOMIC DNA]</scope>
    <source>
        <strain evidence="3">morsitans</strain>
    </source>
</reference>
<accession>A0A193QN08</accession>
<organism evidence="2 3">
    <name type="scientific">Sodalis glossinidius (strain morsitans)</name>
    <dbReference type="NCBI Taxonomy" id="343509"/>
    <lineage>
        <taxon>Bacteria</taxon>
        <taxon>Pseudomonadati</taxon>
        <taxon>Pseudomonadota</taxon>
        <taxon>Gammaproteobacteria</taxon>
        <taxon>Enterobacterales</taxon>
        <taxon>Bruguierivoracaceae</taxon>
        <taxon>Sodalis</taxon>
    </lineage>
</organism>
<dbReference type="AlphaFoldDB" id="A0A193QN08"/>
<proteinExistence type="predicted"/>
<dbReference type="Proteomes" id="UP000245838">
    <property type="component" value="Chromosome sggmmb4_Chromosome"/>
</dbReference>
<feature type="signal peptide" evidence="1">
    <location>
        <begin position="1"/>
        <end position="18"/>
    </location>
</feature>
<sequence length="71" mass="7835">MKKACFVLAVVLSLSACSCGMTVGEDKFSTSYVESHIVKGKTTQSRYRVCMECLMIMKNLPIASLGLLQKR</sequence>
<protein>
    <recommendedName>
        <fullName evidence="4">Lipoprotein</fullName>
    </recommendedName>
</protein>
<evidence type="ECO:0000313" key="3">
    <source>
        <dbReference type="Proteomes" id="UP000245838"/>
    </source>
</evidence>
<name>A0A193QN08_SODGM</name>